<evidence type="ECO:0000313" key="2">
    <source>
        <dbReference type="Proteomes" id="UP001285521"/>
    </source>
</evidence>
<name>A0ABU4T8N1_9PSEU</name>
<dbReference type="Proteomes" id="UP001285521">
    <property type="component" value="Unassembled WGS sequence"/>
</dbReference>
<gene>
    <name evidence="1" type="ORF">SK803_30195</name>
</gene>
<dbReference type="EMBL" id="JAXAVW010000027">
    <property type="protein sequence ID" value="MDX8034511.1"/>
    <property type="molecule type" value="Genomic_DNA"/>
</dbReference>
<reference evidence="1 2" key="1">
    <citation type="submission" date="2023-11" db="EMBL/GenBank/DDBJ databases">
        <title>Lentzea sokolovensis, sp. nov., Lentzea kristufkii, sp. nov., and Lentzea miocenensis, sp. nov., rare actinobacteria from Sokolov Coal Basin, Miocene lacustrine sediment, Czech Republic.</title>
        <authorList>
            <person name="Lara A."/>
            <person name="Kotroba L."/>
            <person name="Nouioui I."/>
            <person name="Neumann-Schaal M."/>
            <person name="Mast Y."/>
            <person name="Chronakova A."/>
        </authorList>
    </citation>
    <scope>NUCLEOTIDE SEQUENCE [LARGE SCALE GENOMIC DNA]</scope>
    <source>
        <strain evidence="1 2">BCCO 10_0856</strain>
    </source>
</reference>
<sequence>MTEWTPEAIKAEIDYRRGNAVCNWQRSNGSAPSWLRRVIHRTSGKPGGTRA</sequence>
<accession>A0ABU4T8N1</accession>
<organism evidence="1 2">
    <name type="scientific">Lentzea miocenica</name>
    <dbReference type="NCBI Taxonomy" id="3095431"/>
    <lineage>
        <taxon>Bacteria</taxon>
        <taxon>Bacillati</taxon>
        <taxon>Actinomycetota</taxon>
        <taxon>Actinomycetes</taxon>
        <taxon>Pseudonocardiales</taxon>
        <taxon>Pseudonocardiaceae</taxon>
        <taxon>Lentzea</taxon>
    </lineage>
</organism>
<comment type="caution">
    <text evidence="1">The sequence shown here is derived from an EMBL/GenBank/DDBJ whole genome shotgun (WGS) entry which is preliminary data.</text>
</comment>
<evidence type="ECO:0008006" key="3">
    <source>
        <dbReference type="Google" id="ProtNLM"/>
    </source>
</evidence>
<keyword evidence="2" id="KW-1185">Reference proteome</keyword>
<proteinExistence type="predicted"/>
<protein>
    <recommendedName>
        <fullName evidence="3">Lsr2 protein</fullName>
    </recommendedName>
</protein>
<evidence type="ECO:0000313" key="1">
    <source>
        <dbReference type="EMBL" id="MDX8034511.1"/>
    </source>
</evidence>
<dbReference type="RefSeq" id="WP_319969529.1">
    <property type="nucleotide sequence ID" value="NZ_JAXAVW010000027.1"/>
</dbReference>